<organism evidence="3 4">
    <name type="scientific">Orf virus</name>
    <name type="common">ORFV</name>
    <dbReference type="NCBI Taxonomy" id="10258"/>
    <lineage>
        <taxon>Viruses</taxon>
        <taxon>Varidnaviria</taxon>
        <taxon>Bamfordvirae</taxon>
        <taxon>Nucleocytoviricota</taxon>
        <taxon>Pokkesviricetes</taxon>
        <taxon>Chitovirales</taxon>
        <taxon>Poxviridae</taxon>
        <taxon>Chordopoxvirinae</taxon>
        <taxon>Parapoxvirus</taxon>
        <taxon>Parapoxvirus orf</taxon>
    </lineage>
</organism>
<organismHost>
    <name type="scientific">Ovis aries</name>
    <name type="common">Sheep</name>
    <dbReference type="NCBI Taxonomy" id="9940"/>
</organismHost>
<proteinExistence type="predicted"/>
<organismHost>
    <name type="scientific">Homo sapiens</name>
    <name type="common">Human</name>
    <dbReference type="NCBI Taxonomy" id="9606"/>
</organismHost>
<evidence type="ECO:0000313" key="4">
    <source>
        <dbReference type="Proteomes" id="UP000155062"/>
    </source>
</evidence>
<feature type="region of interest" description="Disordered" evidence="1">
    <location>
        <begin position="21"/>
        <end position="94"/>
    </location>
</feature>
<reference evidence="3 4" key="1">
    <citation type="journal article" date="2015" name="Front. Microbiol.">
        <title>Genome analysis of orf virus isolates from goats in the Fujian Province of southern China.</title>
        <authorList>
            <person name="Chi X."/>
            <person name="Zeng X."/>
            <person name="Li W."/>
            <person name="Hao W."/>
            <person name="Li M."/>
            <person name="Huang X."/>
            <person name="Huang Y."/>
            <person name="Rock D.L."/>
            <person name="Luo S."/>
            <person name="Wang S."/>
        </authorList>
    </citation>
    <scope>NUCLEOTIDE SEQUENCE [LARGE SCALE GENOMIC DNA]</scope>
    <source>
        <strain evidence="3">YX</strain>
    </source>
</reference>
<organismHost>
    <name type="scientific">Capra hircus</name>
    <name type="common">Goat</name>
    <dbReference type="NCBI Taxonomy" id="9925"/>
</organismHost>
<keyword evidence="2" id="KW-0472">Membrane</keyword>
<keyword evidence="2" id="KW-0812">Transmembrane</keyword>
<sequence>MRLILALVACLLAAPMPLSGRTTSTPNLQSALGSTSSAQSSEDAVSSSTTTSTLTLSTSVDTTTTSGATTSNSTSAASVSSSTPSTTKASTAPTTLLTPTTVKVTNGKENTKASAYLAVPVMFMTMTTLAMVVVVVVLMYKQGLCNCFCKMFPCCKELKDYLDEEESAGLYDAVTWSHSNPGFRLVTRTDPR</sequence>
<gene>
    <name evidence="3" type="primary">ORFV120</name>
</gene>
<accession>A0A0R8HJY6</accession>
<feature type="transmembrane region" description="Helical" evidence="2">
    <location>
        <begin position="115"/>
        <end position="140"/>
    </location>
</feature>
<feature type="compositionally biased region" description="Low complexity" evidence="1">
    <location>
        <begin position="28"/>
        <end position="94"/>
    </location>
</feature>
<keyword evidence="2" id="KW-1133">Transmembrane helix</keyword>
<evidence type="ECO:0000256" key="2">
    <source>
        <dbReference type="SAM" id="Phobius"/>
    </source>
</evidence>
<name>A0A0R8HJY6_ORFV</name>
<protein>
    <submittedName>
        <fullName evidence="3">Uncharacterized protein</fullName>
    </submittedName>
</protein>
<evidence type="ECO:0000313" key="3">
    <source>
        <dbReference type="EMBL" id="AKU76610.1"/>
    </source>
</evidence>
<dbReference type="EMBL" id="KP010353">
    <property type="protein sequence ID" value="AKU76610.1"/>
    <property type="molecule type" value="Genomic_DNA"/>
</dbReference>
<dbReference type="Proteomes" id="UP000155062">
    <property type="component" value="Segment"/>
</dbReference>
<evidence type="ECO:0000256" key="1">
    <source>
        <dbReference type="SAM" id="MobiDB-lite"/>
    </source>
</evidence>